<dbReference type="InterPro" id="IPR003781">
    <property type="entry name" value="CoA-bd"/>
</dbReference>
<dbReference type="FunFam" id="3.30.1490.20:FF:000020">
    <property type="entry name" value="Protein lysine acetyltransferase"/>
    <property type="match status" value="1"/>
</dbReference>
<sequence length="713" mass="73811">MGDSRATALRTLFRPHRIALVGASDKSSFSNMIYKNLTRYGFGDNTYLVNRRGVRVHDSPTYTSCTAIGEHVDLAYLMVPQAAVHDALGDVAEAGITSAVVLAGGYGETGEEGRRAEAALVARAQALGITFLGPNQIGFANFVAGVPAIAMSRLEHRLGSLALVSQSGAVANAMVDYAAVSGAELSYVITLGNEAMVTAGDVLDYLVEDEHTRAVAVYLESVRDPEAFADAARRALAAGKAIVVLKTGASEVSARSATAHTGALVGDSQVFAAVCAELGVALVDTVEDLILTGNTAARIGPIARPGLAIASISGGACSILADRAAARGVPLPALAPDTIARIREVVPGYGTVLNPLDVTGAALTDQRLFEQTITALSDDPQVGVVGVVNILPHTDTGTAWQHEGVAAAIGRGATAARCPVVYIGQAMVPVTDYTRDVLGRAKIDHVVPGLEPAVTALGHLGRWSEAVGRARARPQDDQREKAREPGIALPPGLRRTGSLSEQEARQVLETAGVPVIPSVVAATEEEAAAAAAELGGPVAMKVVSAQILHKSDIGGVLLGIEGDQQVRTAFHTLTEAAAKVPGATVEGVLVSPMRTGGIELLVGVTRDPQWGLVLAIAVGGVLVEVLQDAALARVPVDTAAATTLLHSLRGAELLRGYRGSPVADVPRLARTIARVSRLAAALGDELEALEINPLRVHGSTVEALDAVLTWRDR</sequence>
<name>A0A0B5EM25_STRA4</name>
<dbReference type="PROSITE" id="PS50975">
    <property type="entry name" value="ATP_GRASP"/>
    <property type="match status" value="1"/>
</dbReference>
<dbReference type="Pfam" id="PF13607">
    <property type="entry name" value="Succ_CoA_lig"/>
    <property type="match status" value="1"/>
</dbReference>
<dbReference type="Pfam" id="PF13380">
    <property type="entry name" value="CoA_binding_2"/>
    <property type="match status" value="1"/>
</dbReference>
<evidence type="ECO:0000256" key="4">
    <source>
        <dbReference type="ARBA" id="ARBA00060888"/>
    </source>
</evidence>
<dbReference type="GO" id="GO:0016874">
    <property type="term" value="F:ligase activity"/>
    <property type="evidence" value="ECO:0007669"/>
    <property type="project" value="UniProtKB-KW"/>
</dbReference>
<dbReference type="GO" id="GO:0046872">
    <property type="term" value="F:metal ion binding"/>
    <property type="evidence" value="ECO:0007669"/>
    <property type="project" value="InterPro"/>
</dbReference>
<evidence type="ECO:0000256" key="3">
    <source>
        <dbReference type="ARBA" id="ARBA00022840"/>
    </source>
</evidence>
<reference evidence="8 9" key="1">
    <citation type="submission" date="2015-01" db="EMBL/GenBank/DDBJ databases">
        <title>Enhanced salinomycin production by adjusting the supply of polyketide extender units in Streptomyce albus DSM 41398.</title>
        <authorList>
            <person name="Lu C."/>
        </authorList>
    </citation>
    <scope>NUCLEOTIDE SEQUENCE [LARGE SCALE GENOMIC DNA]</scope>
    <source>
        <strain evidence="9">ATCC 21838 / DSM 41398 / FERM P-419 / JCM 4703 / NBRC 107858</strain>
    </source>
</reference>
<dbReference type="SUPFAM" id="SSF52210">
    <property type="entry name" value="Succinyl-CoA synthetase domains"/>
    <property type="match status" value="2"/>
</dbReference>
<dbReference type="SMART" id="SM00881">
    <property type="entry name" value="CoA_binding"/>
    <property type="match status" value="1"/>
</dbReference>
<feature type="domain" description="ATP-grasp" evidence="7">
    <location>
        <begin position="505"/>
        <end position="541"/>
    </location>
</feature>
<evidence type="ECO:0000256" key="5">
    <source>
        <dbReference type="PROSITE-ProRule" id="PRU00409"/>
    </source>
</evidence>
<keyword evidence="3 5" id="KW-0067">ATP-binding</keyword>
<feature type="region of interest" description="Disordered" evidence="6">
    <location>
        <begin position="469"/>
        <end position="499"/>
    </location>
</feature>
<accession>A0A0B5EM25</accession>
<dbReference type="InterPro" id="IPR032875">
    <property type="entry name" value="Succ_CoA_lig_flav_dom"/>
</dbReference>
<keyword evidence="9" id="KW-1185">Reference proteome</keyword>
<organism evidence="8 9">
    <name type="scientific">Streptomyces albus (strain ATCC 21838 / DSM 41398 / FERM P-419 / JCM 4703 / NBRC 107858)</name>
    <dbReference type="NCBI Taxonomy" id="1081613"/>
    <lineage>
        <taxon>Bacteria</taxon>
        <taxon>Bacillati</taxon>
        <taxon>Actinomycetota</taxon>
        <taxon>Actinomycetes</taxon>
        <taxon>Kitasatosporales</taxon>
        <taxon>Streptomycetaceae</taxon>
        <taxon>Streptomyces</taxon>
    </lineage>
</organism>
<keyword evidence="2 5" id="KW-0547">Nucleotide-binding</keyword>
<dbReference type="InterPro" id="IPR036291">
    <property type="entry name" value="NAD(P)-bd_dom_sf"/>
</dbReference>
<dbReference type="PANTHER" id="PTHR43334:SF1">
    <property type="entry name" value="3-HYDROXYPROPIONATE--COA LIGASE [ADP-FORMING]"/>
    <property type="match status" value="1"/>
</dbReference>
<evidence type="ECO:0000256" key="2">
    <source>
        <dbReference type="ARBA" id="ARBA00022741"/>
    </source>
</evidence>
<evidence type="ECO:0000259" key="7">
    <source>
        <dbReference type="PROSITE" id="PS50975"/>
    </source>
</evidence>
<dbReference type="Proteomes" id="UP000031523">
    <property type="component" value="Chromosome"/>
</dbReference>
<dbReference type="InterPro" id="IPR011761">
    <property type="entry name" value="ATP-grasp"/>
</dbReference>
<protein>
    <submittedName>
        <fullName evidence="8">Pimeloyl-CoA synthetase</fullName>
    </submittedName>
</protein>
<gene>
    <name evidence="8" type="ORF">SLNWT_0019</name>
</gene>
<dbReference type="AlphaFoldDB" id="A0A0B5EM25"/>
<dbReference type="SUPFAM" id="SSF51735">
    <property type="entry name" value="NAD(P)-binding Rossmann-fold domains"/>
    <property type="match status" value="1"/>
</dbReference>
<dbReference type="Gene3D" id="3.40.50.720">
    <property type="entry name" value="NAD(P)-binding Rossmann-like Domain"/>
    <property type="match status" value="1"/>
</dbReference>
<dbReference type="Gene3D" id="3.30.470.20">
    <property type="entry name" value="ATP-grasp fold, B domain"/>
    <property type="match status" value="1"/>
</dbReference>
<dbReference type="KEGG" id="sals:SLNWT_0019"/>
<dbReference type="Pfam" id="PF13549">
    <property type="entry name" value="ATP-grasp_5"/>
    <property type="match status" value="1"/>
</dbReference>
<evidence type="ECO:0000313" key="8">
    <source>
        <dbReference type="EMBL" id="AJE80395.1"/>
    </source>
</evidence>
<dbReference type="GO" id="GO:0005524">
    <property type="term" value="F:ATP binding"/>
    <property type="evidence" value="ECO:0007669"/>
    <property type="project" value="UniProtKB-UniRule"/>
</dbReference>
<dbReference type="EMBL" id="CP010519">
    <property type="protein sequence ID" value="AJE80395.1"/>
    <property type="molecule type" value="Genomic_DNA"/>
</dbReference>
<dbReference type="InterPro" id="IPR051538">
    <property type="entry name" value="Acyl-CoA_Synth/Transferase"/>
</dbReference>
<proteinExistence type="inferred from homology"/>
<dbReference type="PANTHER" id="PTHR43334">
    <property type="entry name" value="ACETATE--COA LIGASE [ADP-FORMING]"/>
    <property type="match status" value="1"/>
</dbReference>
<dbReference type="InterPro" id="IPR016102">
    <property type="entry name" value="Succinyl-CoA_synth-like"/>
</dbReference>
<dbReference type="SUPFAM" id="SSF56059">
    <property type="entry name" value="Glutathione synthetase ATP-binding domain-like"/>
    <property type="match status" value="1"/>
</dbReference>
<dbReference type="Gene3D" id="3.40.50.261">
    <property type="entry name" value="Succinyl-CoA synthetase domains"/>
    <property type="match status" value="2"/>
</dbReference>
<dbReference type="Gene3D" id="3.30.1490.20">
    <property type="entry name" value="ATP-grasp fold, A domain"/>
    <property type="match status" value="1"/>
</dbReference>
<keyword evidence="1" id="KW-0436">Ligase</keyword>
<feature type="compositionally biased region" description="Basic and acidic residues" evidence="6">
    <location>
        <begin position="473"/>
        <end position="484"/>
    </location>
</feature>
<evidence type="ECO:0000313" key="9">
    <source>
        <dbReference type="Proteomes" id="UP000031523"/>
    </source>
</evidence>
<comment type="similarity">
    <text evidence="4">In the N-terminal section; belongs to the acetate CoA ligase alpha subunit family.</text>
</comment>
<evidence type="ECO:0000256" key="1">
    <source>
        <dbReference type="ARBA" id="ARBA00022598"/>
    </source>
</evidence>
<evidence type="ECO:0000256" key="6">
    <source>
        <dbReference type="SAM" id="MobiDB-lite"/>
    </source>
</evidence>
<dbReference type="InterPro" id="IPR013815">
    <property type="entry name" value="ATP_grasp_subdomain_1"/>
</dbReference>